<dbReference type="PANTHER" id="PTHR46338:SF1">
    <property type="entry name" value="TRANSCRIPTION INITIATION FACTOR TFIID SUBUNIT 8"/>
    <property type="match status" value="1"/>
</dbReference>
<proteinExistence type="predicted"/>
<gene>
    <name evidence="7" type="ORF">OLC1_LOCUS17646</name>
</gene>
<dbReference type="EMBL" id="OX459123">
    <property type="protein sequence ID" value="CAI9109849.1"/>
    <property type="molecule type" value="Genomic_DNA"/>
</dbReference>
<dbReference type="GO" id="GO:0046982">
    <property type="term" value="F:protein heterodimerization activity"/>
    <property type="evidence" value="ECO:0007669"/>
    <property type="project" value="InterPro"/>
</dbReference>
<feature type="region of interest" description="Disordered" evidence="5">
    <location>
        <begin position="189"/>
        <end position="229"/>
    </location>
</feature>
<evidence type="ECO:0000313" key="7">
    <source>
        <dbReference type="EMBL" id="CAI9109849.1"/>
    </source>
</evidence>
<feature type="region of interest" description="Disordered" evidence="5">
    <location>
        <begin position="340"/>
        <end position="362"/>
    </location>
</feature>
<dbReference type="SMART" id="SM00576">
    <property type="entry name" value="BTP"/>
    <property type="match status" value="1"/>
</dbReference>
<dbReference type="Pfam" id="PF07524">
    <property type="entry name" value="Bromo_TP"/>
    <property type="match status" value="1"/>
</dbReference>
<dbReference type="GO" id="GO:0005669">
    <property type="term" value="C:transcription factor TFIID complex"/>
    <property type="evidence" value="ECO:0007669"/>
    <property type="project" value="InterPro"/>
</dbReference>
<dbReference type="PANTHER" id="PTHR46338">
    <property type="entry name" value="TRANSCRIPTION INITIATION FACTOR TFIID SUBUNIT 8"/>
    <property type="match status" value="1"/>
</dbReference>
<comment type="subcellular location">
    <subcellularLocation>
        <location evidence="1">Nucleus</location>
    </subcellularLocation>
</comment>
<dbReference type="CDD" id="cd00076">
    <property type="entry name" value="HFD_SF"/>
    <property type="match status" value="1"/>
</dbReference>
<evidence type="ECO:0000256" key="2">
    <source>
        <dbReference type="ARBA" id="ARBA00023015"/>
    </source>
</evidence>
<reference evidence="7" key="1">
    <citation type="submission" date="2023-03" db="EMBL/GenBank/DDBJ databases">
        <authorList>
            <person name="Julca I."/>
        </authorList>
    </citation>
    <scope>NUCLEOTIDE SEQUENCE</scope>
</reference>
<feature type="domain" description="Bromodomain associated" evidence="6">
    <location>
        <begin position="32"/>
        <end position="108"/>
    </location>
</feature>
<dbReference type="InterPro" id="IPR009072">
    <property type="entry name" value="Histone-fold"/>
</dbReference>
<dbReference type="SUPFAM" id="SSF47113">
    <property type="entry name" value="Histone-fold"/>
    <property type="match status" value="1"/>
</dbReference>
<feature type="region of interest" description="Disordered" evidence="5">
    <location>
        <begin position="1"/>
        <end position="28"/>
    </location>
</feature>
<evidence type="ECO:0000256" key="3">
    <source>
        <dbReference type="ARBA" id="ARBA00023163"/>
    </source>
</evidence>
<evidence type="ECO:0000313" key="8">
    <source>
        <dbReference type="Proteomes" id="UP001161247"/>
    </source>
</evidence>
<evidence type="ECO:0000256" key="4">
    <source>
        <dbReference type="ARBA" id="ARBA00023242"/>
    </source>
</evidence>
<dbReference type="InterPro" id="IPR037818">
    <property type="entry name" value="TAF8"/>
</dbReference>
<feature type="compositionally biased region" description="Polar residues" evidence="5">
    <location>
        <begin position="213"/>
        <end position="226"/>
    </location>
</feature>
<accession>A0AAV1DQ84</accession>
<organism evidence="7 8">
    <name type="scientific">Oldenlandia corymbosa var. corymbosa</name>
    <dbReference type="NCBI Taxonomy" id="529605"/>
    <lineage>
        <taxon>Eukaryota</taxon>
        <taxon>Viridiplantae</taxon>
        <taxon>Streptophyta</taxon>
        <taxon>Embryophyta</taxon>
        <taxon>Tracheophyta</taxon>
        <taxon>Spermatophyta</taxon>
        <taxon>Magnoliopsida</taxon>
        <taxon>eudicotyledons</taxon>
        <taxon>Gunneridae</taxon>
        <taxon>Pentapetalae</taxon>
        <taxon>asterids</taxon>
        <taxon>lamiids</taxon>
        <taxon>Gentianales</taxon>
        <taxon>Rubiaceae</taxon>
        <taxon>Rubioideae</taxon>
        <taxon>Spermacoceae</taxon>
        <taxon>Hedyotis-Oldenlandia complex</taxon>
        <taxon>Oldenlandia</taxon>
    </lineage>
</organism>
<protein>
    <submittedName>
        <fullName evidence="7">OLC1v1009760C1</fullName>
    </submittedName>
</protein>
<name>A0AAV1DQ84_OLDCO</name>
<keyword evidence="2" id="KW-0805">Transcription regulation</keyword>
<evidence type="ECO:0000256" key="1">
    <source>
        <dbReference type="ARBA" id="ARBA00004123"/>
    </source>
</evidence>
<dbReference type="Gene3D" id="1.10.20.10">
    <property type="entry name" value="Histone, subunit A"/>
    <property type="match status" value="1"/>
</dbReference>
<keyword evidence="4" id="KW-0539">Nucleus</keyword>
<evidence type="ECO:0000259" key="6">
    <source>
        <dbReference type="SMART" id="SM00576"/>
    </source>
</evidence>
<sequence length="382" mass="41079">MSDGGGGTIKEAEINSNSTNYRHSKKKRSRNVDITHSVARVAVAQLLDDAGFQSFQLSALDALADVAVRYICDIGKTANLYANLAGRSQCNLFDVIQGLEDLGSVQGFPGASDVHRWLSSSGVVREVGRYIGESEEIPFAYSIPGFPVVKAREPRQSFAQTGMTPPSEHIPSWLPVFPDPKTYVNLHSGQEKALQNGEGENEQVEKDKDGSKGSVNSLQKITNGSDPSVAVNLGDARGKRSVGCNPFLAPPVQAGEKEVSPVVIPAKLLDGSFMQGNDHGVLDNHISVLDTFAPAIEGLNNGSKIDPDDGRKDVPFHRSSTVKFKIFGVRKSSLRSLSVPKQEVATSASWLGDADTEDDTKKRAEQILKQSFESDGADTVVN</sequence>
<evidence type="ECO:0000256" key="5">
    <source>
        <dbReference type="SAM" id="MobiDB-lite"/>
    </source>
</evidence>
<dbReference type="AlphaFoldDB" id="A0AAV1DQ84"/>
<dbReference type="Proteomes" id="UP001161247">
    <property type="component" value="Chromosome 6"/>
</dbReference>
<dbReference type="InterPro" id="IPR006565">
    <property type="entry name" value="BTP"/>
</dbReference>
<keyword evidence="8" id="KW-1185">Reference proteome</keyword>
<keyword evidence="3" id="KW-0804">Transcription</keyword>